<dbReference type="OrthoDB" id="9813518at2"/>
<dbReference type="Proteomes" id="UP000308528">
    <property type="component" value="Unassembled WGS sequence"/>
</dbReference>
<keyword evidence="2" id="KW-0813">Transport</keyword>
<evidence type="ECO:0000256" key="6">
    <source>
        <dbReference type="ARBA" id="ARBA00022958"/>
    </source>
</evidence>
<evidence type="ECO:0000259" key="13">
    <source>
        <dbReference type="Pfam" id="PF17655"/>
    </source>
</evidence>
<sequence>MKISELGEHFFRSDGQDKNSESDLGLGDKVARKPGTRLIQNDGSFNVVRRGNSIFAPYQNLVEMSWPRFIGVTLSMYVLCNLIFALGFYLIGTEQLNGASVGQSELENFLQCFYFSIQTFTTVGYGVLAPTTLESNALAAVLALFGWVALALVTGLFFARFSRPSRLVIFSDRAIVAPYGEGMRSLQFRLANKRDTNLINLRARVVLTWLEVGNGELRRRFHPLELERDFVPLFPLNWTIVHPITEDSPLAGWTPEDYRDRHSELMVAIEGYDRTFAQQVSIHTSYTHQEMEWDVRFAPMYQEREATTELYLDRISETLPIRKEE</sequence>
<keyword evidence="6" id="KW-0630">Potassium</keyword>
<dbReference type="InterPro" id="IPR016449">
    <property type="entry name" value="K_chnl_inward-rec_Kir"/>
</dbReference>
<evidence type="ECO:0000256" key="1">
    <source>
        <dbReference type="ARBA" id="ARBA00004141"/>
    </source>
</evidence>
<proteinExistence type="predicted"/>
<evidence type="ECO:0000256" key="9">
    <source>
        <dbReference type="ARBA" id="ARBA00023136"/>
    </source>
</evidence>
<dbReference type="Gene3D" id="2.60.40.1400">
    <property type="entry name" value="G protein-activated inward rectifier potassium channel 1"/>
    <property type="match status" value="1"/>
</dbReference>
<feature type="domain" description="Potassium channel" evidence="12">
    <location>
        <begin position="80"/>
        <end position="161"/>
    </location>
</feature>
<evidence type="ECO:0000256" key="4">
    <source>
        <dbReference type="ARBA" id="ARBA00022692"/>
    </source>
</evidence>
<dbReference type="InterPro" id="IPR014756">
    <property type="entry name" value="Ig_E-set"/>
</dbReference>
<dbReference type="GO" id="GO:1990573">
    <property type="term" value="P:potassium ion import across plasma membrane"/>
    <property type="evidence" value="ECO:0007669"/>
    <property type="project" value="TreeGrafter"/>
</dbReference>
<dbReference type="PANTHER" id="PTHR11767">
    <property type="entry name" value="INWARD RECTIFIER POTASSIUM CHANNEL"/>
    <property type="match status" value="1"/>
</dbReference>
<comment type="subcellular location">
    <subcellularLocation>
        <location evidence="1">Membrane</location>
        <topology evidence="1">Multi-pass membrane protein</topology>
    </subcellularLocation>
</comment>
<evidence type="ECO:0000313" key="14">
    <source>
        <dbReference type="EMBL" id="THH39895.1"/>
    </source>
</evidence>
<dbReference type="InterPro" id="IPR041647">
    <property type="entry name" value="IRK_C"/>
</dbReference>
<dbReference type="InterPro" id="IPR013518">
    <property type="entry name" value="K_chnl_inward-rec_Kir_cyto"/>
</dbReference>
<keyword evidence="10" id="KW-0407">Ion channel</keyword>
<feature type="transmembrane region" description="Helical" evidence="11">
    <location>
        <begin position="69"/>
        <end position="91"/>
    </location>
</feature>
<gene>
    <name evidence="14" type="ORF">E4021_09805</name>
</gene>
<keyword evidence="5" id="KW-0851">Voltage-gated channel</keyword>
<evidence type="ECO:0000256" key="3">
    <source>
        <dbReference type="ARBA" id="ARBA00022538"/>
    </source>
</evidence>
<dbReference type="SUPFAM" id="SSF81324">
    <property type="entry name" value="Voltage-gated potassium channels"/>
    <property type="match status" value="1"/>
</dbReference>
<dbReference type="GO" id="GO:0034702">
    <property type="term" value="C:monoatomic ion channel complex"/>
    <property type="evidence" value="ECO:0007669"/>
    <property type="project" value="UniProtKB-KW"/>
</dbReference>
<dbReference type="GO" id="GO:0005886">
    <property type="term" value="C:plasma membrane"/>
    <property type="evidence" value="ECO:0007669"/>
    <property type="project" value="TreeGrafter"/>
</dbReference>
<evidence type="ECO:0000256" key="7">
    <source>
        <dbReference type="ARBA" id="ARBA00022989"/>
    </source>
</evidence>
<dbReference type="GO" id="GO:0034765">
    <property type="term" value="P:regulation of monoatomic ion transmembrane transport"/>
    <property type="evidence" value="ECO:0007669"/>
    <property type="project" value="TreeGrafter"/>
</dbReference>
<dbReference type="Pfam" id="PF07885">
    <property type="entry name" value="Ion_trans_2"/>
    <property type="match status" value="1"/>
</dbReference>
<dbReference type="PANTHER" id="PTHR11767:SF102">
    <property type="entry name" value="INWARDLY RECTIFYING POTASSIUM CHANNEL 1, ISOFORM F"/>
    <property type="match status" value="1"/>
</dbReference>
<keyword evidence="9 11" id="KW-0472">Membrane</keyword>
<accession>A0A4S4NLQ6</accession>
<keyword evidence="8" id="KW-0406">Ion transport</keyword>
<evidence type="ECO:0000256" key="8">
    <source>
        <dbReference type="ARBA" id="ARBA00023065"/>
    </source>
</evidence>
<evidence type="ECO:0000256" key="5">
    <source>
        <dbReference type="ARBA" id="ARBA00022882"/>
    </source>
</evidence>
<dbReference type="Gene3D" id="1.10.287.70">
    <property type="match status" value="1"/>
</dbReference>
<dbReference type="RefSeq" id="WP_136458879.1">
    <property type="nucleotide sequence ID" value="NZ_SRSF01000003.1"/>
</dbReference>
<dbReference type="AlphaFoldDB" id="A0A4S4NLQ6"/>
<evidence type="ECO:0000256" key="2">
    <source>
        <dbReference type="ARBA" id="ARBA00022448"/>
    </source>
</evidence>
<name>A0A4S4NLQ6_9BACT</name>
<evidence type="ECO:0000256" key="11">
    <source>
        <dbReference type="SAM" id="Phobius"/>
    </source>
</evidence>
<keyword evidence="15" id="KW-1185">Reference proteome</keyword>
<dbReference type="GO" id="GO:0005242">
    <property type="term" value="F:inward rectifier potassium channel activity"/>
    <property type="evidence" value="ECO:0007669"/>
    <property type="project" value="InterPro"/>
</dbReference>
<keyword evidence="7 11" id="KW-1133">Transmembrane helix</keyword>
<reference evidence="14 15" key="1">
    <citation type="submission" date="2019-04" db="EMBL/GenBank/DDBJ databases">
        <title>Lewinella litorea sp. nov., isolated from a marine sand.</title>
        <authorList>
            <person name="Yoon J.-H."/>
        </authorList>
    </citation>
    <scope>NUCLEOTIDE SEQUENCE [LARGE SCALE GENOMIC DNA]</scope>
    <source>
        <strain evidence="14 15">HSMS-39</strain>
    </source>
</reference>
<evidence type="ECO:0000256" key="10">
    <source>
        <dbReference type="ARBA" id="ARBA00023303"/>
    </source>
</evidence>
<evidence type="ECO:0000259" key="12">
    <source>
        <dbReference type="Pfam" id="PF07885"/>
    </source>
</evidence>
<dbReference type="InterPro" id="IPR013099">
    <property type="entry name" value="K_chnl_dom"/>
</dbReference>
<feature type="domain" description="Inward rectifier potassium channel C-terminal" evidence="13">
    <location>
        <begin position="168"/>
        <end position="306"/>
    </location>
</feature>
<keyword evidence="3" id="KW-0633">Potassium transport</keyword>
<evidence type="ECO:0000313" key="15">
    <source>
        <dbReference type="Proteomes" id="UP000308528"/>
    </source>
</evidence>
<dbReference type="PRINTS" id="PR01320">
    <property type="entry name" value="KIRCHANNEL"/>
</dbReference>
<dbReference type="EMBL" id="SRSF01000003">
    <property type="protein sequence ID" value="THH39895.1"/>
    <property type="molecule type" value="Genomic_DNA"/>
</dbReference>
<dbReference type="SUPFAM" id="SSF81296">
    <property type="entry name" value="E set domains"/>
    <property type="match status" value="1"/>
</dbReference>
<dbReference type="Pfam" id="PF17655">
    <property type="entry name" value="IRK_C"/>
    <property type="match status" value="1"/>
</dbReference>
<protein>
    <submittedName>
        <fullName evidence="14">Transporter</fullName>
    </submittedName>
</protein>
<keyword evidence="4 11" id="KW-0812">Transmembrane</keyword>
<organism evidence="14 15">
    <name type="scientific">Neolewinella litorea</name>
    <dbReference type="NCBI Taxonomy" id="2562452"/>
    <lineage>
        <taxon>Bacteria</taxon>
        <taxon>Pseudomonadati</taxon>
        <taxon>Bacteroidota</taxon>
        <taxon>Saprospiria</taxon>
        <taxon>Saprospirales</taxon>
        <taxon>Lewinellaceae</taxon>
        <taxon>Neolewinella</taxon>
    </lineage>
</organism>
<feature type="transmembrane region" description="Helical" evidence="11">
    <location>
        <begin position="137"/>
        <end position="159"/>
    </location>
</feature>
<comment type="caution">
    <text evidence="14">The sequence shown here is derived from an EMBL/GenBank/DDBJ whole genome shotgun (WGS) entry which is preliminary data.</text>
</comment>